<evidence type="ECO:0000313" key="2">
    <source>
        <dbReference type="Proteomes" id="UP000203794"/>
    </source>
</evidence>
<reference evidence="1 2" key="1">
    <citation type="submission" date="2014-12" db="EMBL/GenBank/DDBJ databases">
        <title>Genome analysis of a novel jumbo phage RSL2 infecting the phytopathogen Ralstonia solanacearum.</title>
        <authorList>
            <person name="Kawasaki T."/>
            <person name="Fujie M."/>
            <person name="Chatchawankanphanich O."/>
            <person name="Ogata H."/>
            <person name="Yamada T."/>
        </authorList>
    </citation>
    <scope>NUCLEOTIDE SEQUENCE [LARGE SCALE GENOMIC DNA]</scope>
    <source>
        <strain evidence="1 2">RSL2</strain>
    </source>
</reference>
<dbReference type="EMBL" id="AP014693">
    <property type="protein sequence ID" value="BAQ02658.2"/>
    <property type="molecule type" value="Genomic_DNA"/>
</dbReference>
<keyword evidence="2" id="KW-1185">Reference proteome</keyword>
<organism evidence="1 2">
    <name type="scientific">Ralstonia phage RSL2</name>
    <dbReference type="NCBI Taxonomy" id="1585840"/>
    <lineage>
        <taxon>Viruses</taxon>
        <taxon>Duplodnaviria</taxon>
        <taxon>Heunggongvirae</taxon>
        <taxon>Uroviricota</taxon>
        <taxon>Caudoviricetes</taxon>
        <taxon>Chimalliviridae</taxon>
        <taxon>Chiangmaivirus</taxon>
        <taxon>Chiangmaivirus RSL2</taxon>
    </lineage>
</organism>
<dbReference type="Proteomes" id="UP000203794">
    <property type="component" value="Segment"/>
</dbReference>
<proteinExistence type="predicted"/>
<sequence length="108" mass="12551">MTTKEEDEMLKYAFVPKTVQKVYAFRYRGYADEIPYLFCKHLARRKLTSMIGVPNAELHFDLAGSVDGSLTVCKKGDWIVSIDDTTQILTDEQFQEQYVRLSDLNYQN</sequence>
<evidence type="ECO:0000313" key="1">
    <source>
        <dbReference type="EMBL" id="BAQ02658.2"/>
    </source>
</evidence>
<accession>A0A0A8J9D2</accession>
<name>A0A0A8J9D2_9CAUD</name>
<protein>
    <submittedName>
        <fullName evidence="1">Uncharacterized protein</fullName>
    </submittedName>
</protein>